<dbReference type="Proteomes" id="UP001165065">
    <property type="component" value="Unassembled WGS sequence"/>
</dbReference>
<evidence type="ECO:0000313" key="1">
    <source>
        <dbReference type="EMBL" id="GMI26013.1"/>
    </source>
</evidence>
<reference evidence="2" key="1">
    <citation type="journal article" date="2023" name="Commun. Biol.">
        <title>Genome analysis of Parmales, the sister group of diatoms, reveals the evolutionary specialization of diatoms from phago-mixotrophs to photoautotrophs.</title>
        <authorList>
            <person name="Ban H."/>
            <person name="Sato S."/>
            <person name="Yoshikawa S."/>
            <person name="Yamada K."/>
            <person name="Nakamura Y."/>
            <person name="Ichinomiya M."/>
            <person name="Sato N."/>
            <person name="Blanc-Mathieu R."/>
            <person name="Endo H."/>
            <person name="Kuwata A."/>
            <person name="Ogata H."/>
        </authorList>
    </citation>
    <scope>NUCLEOTIDE SEQUENCE [LARGE SCALE GENOMIC DNA]</scope>
</reference>
<comment type="caution">
    <text evidence="1">The sequence shown here is derived from an EMBL/GenBank/DDBJ whole genome shotgun (WGS) entry which is preliminary data.</text>
</comment>
<protein>
    <submittedName>
        <fullName evidence="1">Uncharacterized protein</fullName>
    </submittedName>
</protein>
<name>A0A9W7L3Z5_9STRA</name>
<dbReference type="EMBL" id="BRYA01000621">
    <property type="protein sequence ID" value="GMI26013.1"/>
    <property type="molecule type" value="Genomic_DNA"/>
</dbReference>
<accession>A0A9W7L3Z5</accession>
<dbReference type="AlphaFoldDB" id="A0A9W7L3Z5"/>
<keyword evidence="2" id="KW-1185">Reference proteome</keyword>
<gene>
    <name evidence="1" type="ORF">TrCOL_g4609</name>
</gene>
<organism evidence="1 2">
    <name type="scientific">Triparma columacea</name>
    <dbReference type="NCBI Taxonomy" id="722753"/>
    <lineage>
        <taxon>Eukaryota</taxon>
        <taxon>Sar</taxon>
        <taxon>Stramenopiles</taxon>
        <taxon>Ochrophyta</taxon>
        <taxon>Bolidophyceae</taxon>
        <taxon>Parmales</taxon>
        <taxon>Triparmaceae</taxon>
        <taxon>Triparma</taxon>
    </lineage>
</organism>
<proteinExistence type="predicted"/>
<sequence>MPTTKVPPAAKSHKKSNPKEYVVVEGHNEVVLLTDYEPKIIVGTRLKLTSGAWTFEDGSGRENFKRIDVCEEGKGEEADGVGVMMMYKATTKPNCWSQIVVDFTEEVDEAQVEAK</sequence>
<evidence type="ECO:0000313" key="2">
    <source>
        <dbReference type="Proteomes" id="UP001165065"/>
    </source>
</evidence>